<keyword evidence="1" id="KW-1133">Transmembrane helix</keyword>
<keyword evidence="1" id="KW-0812">Transmembrane</keyword>
<keyword evidence="1" id="KW-0472">Membrane</keyword>
<sequence length="93" mass="9719">QAHGGGCKCMAARSVALTPKEKQNKTTDTANMGAATWITATAGAAALTLMVYLSIYDLRIKGPEKGVLSEPIGAESNRVFVSTNCNEGNSQVM</sequence>
<proteinExistence type="predicted"/>
<name>W1PUZ8_AMBTC</name>
<protein>
    <submittedName>
        <fullName evidence="2">Uncharacterized protein</fullName>
    </submittedName>
</protein>
<dbReference type="EMBL" id="KI392664">
    <property type="protein sequence ID" value="ERN11893.1"/>
    <property type="molecule type" value="Genomic_DNA"/>
</dbReference>
<accession>W1PUZ8</accession>
<reference evidence="3" key="1">
    <citation type="journal article" date="2013" name="Science">
        <title>The Amborella genome and the evolution of flowering plants.</title>
        <authorList>
            <consortium name="Amborella Genome Project"/>
        </authorList>
    </citation>
    <scope>NUCLEOTIDE SEQUENCE [LARGE SCALE GENOMIC DNA]</scope>
</reference>
<dbReference type="HOGENOM" id="CLU_2405803_0_0_1"/>
<organism evidence="2 3">
    <name type="scientific">Amborella trichopoda</name>
    <dbReference type="NCBI Taxonomy" id="13333"/>
    <lineage>
        <taxon>Eukaryota</taxon>
        <taxon>Viridiplantae</taxon>
        <taxon>Streptophyta</taxon>
        <taxon>Embryophyta</taxon>
        <taxon>Tracheophyta</taxon>
        <taxon>Spermatophyta</taxon>
        <taxon>Magnoliopsida</taxon>
        <taxon>Amborellales</taxon>
        <taxon>Amborellaceae</taxon>
        <taxon>Amborella</taxon>
    </lineage>
</organism>
<feature type="transmembrane region" description="Helical" evidence="1">
    <location>
        <begin position="34"/>
        <end position="55"/>
    </location>
</feature>
<gene>
    <name evidence="2" type="ORF">AMTR_s00020p00199840</name>
</gene>
<feature type="non-terminal residue" evidence="2">
    <location>
        <position position="1"/>
    </location>
</feature>
<keyword evidence="3" id="KW-1185">Reference proteome</keyword>
<dbReference type="AlphaFoldDB" id="W1PUZ8"/>
<evidence type="ECO:0000256" key="1">
    <source>
        <dbReference type="SAM" id="Phobius"/>
    </source>
</evidence>
<evidence type="ECO:0000313" key="2">
    <source>
        <dbReference type="EMBL" id="ERN11893.1"/>
    </source>
</evidence>
<evidence type="ECO:0000313" key="3">
    <source>
        <dbReference type="Proteomes" id="UP000017836"/>
    </source>
</evidence>
<dbReference type="Proteomes" id="UP000017836">
    <property type="component" value="Unassembled WGS sequence"/>
</dbReference>